<keyword evidence="2" id="KW-1185">Reference proteome</keyword>
<dbReference type="EMBL" id="BLLF01001904">
    <property type="protein sequence ID" value="GFH21782.1"/>
    <property type="molecule type" value="Genomic_DNA"/>
</dbReference>
<dbReference type="Proteomes" id="UP000485058">
    <property type="component" value="Unassembled WGS sequence"/>
</dbReference>
<comment type="caution">
    <text evidence="1">The sequence shown here is derived from an EMBL/GenBank/DDBJ whole genome shotgun (WGS) entry which is preliminary data.</text>
</comment>
<gene>
    <name evidence="1" type="ORF">HaLaN_19148</name>
</gene>
<accession>A0A699ZZT8</accession>
<evidence type="ECO:0000313" key="2">
    <source>
        <dbReference type="Proteomes" id="UP000485058"/>
    </source>
</evidence>
<protein>
    <submittedName>
        <fullName evidence="1">Uncharacterized protein</fullName>
    </submittedName>
</protein>
<name>A0A699ZZT8_HAELA</name>
<reference evidence="1 2" key="1">
    <citation type="submission" date="2020-02" db="EMBL/GenBank/DDBJ databases">
        <title>Draft genome sequence of Haematococcus lacustris strain NIES-144.</title>
        <authorList>
            <person name="Morimoto D."/>
            <person name="Nakagawa S."/>
            <person name="Yoshida T."/>
            <person name="Sawayama S."/>
        </authorList>
    </citation>
    <scope>NUCLEOTIDE SEQUENCE [LARGE SCALE GENOMIC DNA]</scope>
    <source>
        <strain evidence="1 2">NIES-144</strain>
    </source>
</reference>
<dbReference type="AlphaFoldDB" id="A0A699ZZT8"/>
<organism evidence="1 2">
    <name type="scientific">Haematococcus lacustris</name>
    <name type="common">Green alga</name>
    <name type="synonym">Haematococcus pluvialis</name>
    <dbReference type="NCBI Taxonomy" id="44745"/>
    <lineage>
        <taxon>Eukaryota</taxon>
        <taxon>Viridiplantae</taxon>
        <taxon>Chlorophyta</taxon>
        <taxon>core chlorophytes</taxon>
        <taxon>Chlorophyceae</taxon>
        <taxon>CS clade</taxon>
        <taxon>Chlamydomonadales</taxon>
        <taxon>Haematococcaceae</taxon>
        <taxon>Haematococcus</taxon>
    </lineage>
</organism>
<evidence type="ECO:0000313" key="1">
    <source>
        <dbReference type="EMBL" id="GFH21782.1"/>
    </source>
</evidence>
<proteinExistence type="predicted"/>
<sequence>MSRSWLKFRDVARTHVARASRHMQAVRSGLALNEEAVQRQLTPDAGTELAHVIKQESKAVAYKREAAGQQQQLFSNGLDPPPASWSAEVSAALDSALCQELMLPVHWAMQAQKRRCQGALRDHAAGADPSQAAGAGAVAVRSSAGTAEQGAGRDAGLARDGLPRDAVEVRLLVPRVLCASIGLAAQGQPRPLRVVMDAADKAIEVDSWACPSHQVFRRLSALATKALTYFVRRADVCCLLQPDQPALAPGQPEALPPAAGAGTASAGAVALEDLLLWLSSYQQPAAPATAVQALHALTAAAAAAGGGCVAGQGIPHAHCPGGGAGVAGASLPQQPGAGGVGGHDTELRPMPWFMTARYMTAEAH</sequence>